<dbReference type="AlphaFoldDB" id="A0A401UGX5"/>
<comment type="caution">
    <text evidence="1">The sequence shown here is derived from an EMBL/GenBank/DDBJ whole genome shotgun (WGS) entry which is preliminary data.</text>
</comment>
<sequence length="104" mass="12270">MELSKLENQIIIDIYDADMLPGMPFEIQNYKLEEKDPHDKKQEFAFHLRKLKRLGFIKYEEAEAFLKGGSHSIKYDNNVKKVCEDKIHIDFEGIRLVEQANKTI</sequence>
<reference evidence="1 2" key="1">
    <citation type="submission" date="2018-11" db="EMBL/GenBank/DDBJ databases">
        <title>Genome sequencing and assembly of Clostridium tagluense strain A121.</title>
        <authorList>
            <person name="Murakami T."/>
            <person name="Segawa T."/>
            <person name="Shcherbakova V.A."/>
            <person name="Mori H."/>
            <person name="Yoshimura Y."/>
        </authorList>
    </citation>
    <scope>NUCLEOTIDE SEQUENCE [LARGE SCALE GENOMIC DNA]</scope>
    <source>
        <strain evidence="1 2">A121</strain>
    </source>
</reference>
<keyword evidence="2" id="KW-1185">Reference proteome</keyword>
<organism evidence="1 2">
    <name type="scientific">Clostridium tagluense</name>
    <dbReference type="NCBI Taxonomy" id="360422"/>
    <lineage>
        <taxon>Bacteria</taxon>
        <taxon>Bacillati</taxon>
        <taxon>Bacillota</taxon>
        <taxon>Clostridia</taxon>
        <taxon>Eubacteriales</taxon>
        <taxon>Clostridiaceae</taxon>
        <taxon>Clostridium</taxon>
    </lineage>
</organism>
<gene>
    <name evidence="1" type="ORF">Ctaglu_04400</name>
</gene>
<accession>A0A401UGX5</accession>
<dbReference type="Proteomes" id="UP000287872">
    <property type="component" value="Unassembled WGS sequence"/>
</dbReference>
<dbReference type="EMBL" id="BHYK01000002">
    <property type="protein sequence ID" value="GCD08817.1"/>
    <property type="molecule type" value="Genomic_DNA"/>
</dbReference>
<name>A0A401UGX5_9CLOT</name>
<proteinExistence type="predicted"/>
<evidence type="ECO:0000313" key="1">
    <source>
        <dbReference type="EMBL" id="GCD08817.1"/>
    </source>
</evidence>
<evidence type="ECO:0000313" key="2">
    <source>
        <dbReference type="Proteomes" id="UP000287872"/>
    </source>
</evidence>
<protein>
    <submittedName>
        <fullName evidence="1">Uncharacterized protein</fullName>
    </submittedName>
</protein>
<dbReference type="RefSeq" id="WP_124997641.1">
    <property type="nucleotide sequence ID" value="NZ_BHYK01000002.1"/>
</dbReference>